<dbReference type="EMBL" id="JACMRX010000003">
    <property type="protein sequence ID" value="KAF7992701.1"/>
    <property type="molecule type" value="Genomic_DNA"/>
</dbReference>
<evidence type="ECO:0000313" key="3">
    <source>
        <dbReference type="Proteomes" id="UP000639338"/>
    </source>
</evidence>
<dbReference type="OrthoDB" id="6380398at2759"/>
<dbReference type="SUPFAM" id="SSF48726">
    <property type="entry name" value="Immunoglobulin"/>
    <property type="match status" value="1"/>
</dbReference>
<sequence>MSYTEIPPVNIEAELGDIVDISVEKPPGIIEKCELINYQYVNLELKKTSYILYDNFSRITSDKHIELTTSFQSCSFSFKPLMEYFYGRWNIKTKYLCYKNTPCAYGEQTQNYYISKKHMVQGYCGYDYFKETGSVKINDETKLVKIGSTITIAPRINYKLEHCRVKCSLHHYESNKTYDNDLAINKVFFTLGDKFNRLCEFTFIEFKKEHIGKWKIESYLSDKKMQEKKTMIKQVDNIYLFEEKIKIFEHKINPGYIGQYLVMHMNNLDDKLRNCTAFDEISKNTYSINLLTNDSKDIQRYGNCGIRIRIKKIKFEEWYIEEFLNNVNRKYYFFQRLTDELDYKLSKEIYNNNTKKELISKKYKFIKKGSTFMFDLGLCKKSIFCELERPNGTIISLTKDNFNYKINDASFSDDGVWIARYQVDDEIILIEEKYIVSIWDFNHTKIFIKASEKFTNIILNTLEKPKTCVLELPNGTIITSKPKLSNAYRYDMLDDNDKEGNERFDKSIEHSFGICSFRINWNSQHLAEQFGKWKYTMKFYKFNDNDIIPIDCSYPAKLYFCYIQNPVNEVTSMTDKNALYNGTCQLIIKNAEKTDDGIWSCKIGIEEDIKSKIIVSNFLISIRDVFLTGQIMTNKNAANKTDKYLFQCDLKISIDLLEASVIWWWTRPDGYNIFLNDIRYFVNYDVRSSTLSFSEIHEEDIGTWTCHAQLIGKSQSNLTYTLNFEPDVPDNTIYRNYIVEKEILYPVATDKDKDLTINCHVKHKSYNFPSISTCYWFRSDGTKITGISNMPGAEYWVGIITKTICRIKIRDWKDYINQGTWSCCMDIEYSKQNLTCGMVDDPTTNSNGIYIFFGIISFVIIVLVGILIWERKITAEYDSSRHSAYKRS</sequence>
<reference evidence="2 3" key="1">
    <citation type="submission" date="2020-08" db="EMBL/GenBank/DDBJ databases">
        <title>Aphidius gifuensis genome sequencing and assembly.</title>
        <authorList>
            <person name="Du Z."/>
        </authorList>
    </citation>
    <scope>NUCLEOTIDE SEQUENCE [LARGE SCALE GENOMIC DNA]</scope>
    <source>
        <strain evidence="2">YNYX2018</strain>
        <tissue evidence="2">Adults</tissue>
    </source>
</reference>
<evidence type="ECO:0000313" key="2">
    <source>
        <dbReference type="EMBL" id="KAF7992701.1"/>
    </source>
</evidence>
<evidence type="ECO:0000256" key="1">
    <source>
        <dbReference type="SAM" id="Phobius"/>
    </source>
</evidence>
<gene>
    <name evidence="2" type="ORF">HCN44_005045</name>
</gene>
<name>A0A834XXN7_APHGI</name>
<dbReference type="AlphaFoldDB" id="A0A834XXN7"/>
<feature type="transmembrane region" description="Helical" evidence="1">
    <location>
        <begin position="848"/>
        <end position="869"/>
    </location>
</feature>
<keyword evidence="1" id="KW-0812">Transmembrane</keyword>
<accession>A0A834XXN7</accession>
<proteinExistence type="predicted"/>
<keyword evidence="3" id="KW-1185">Reference proteome</keyword>
<comment type="caution">
    <text evidence="2">The sequence shown here is derived from an EMBL/GenBank/DDBJ whole genome shotgun (WGS) entry which is preliminary data.</text>
</comment>
<organism evidence="2 3">
    <name type="scientific">Aphidius gifuensis</name>
    <name type="common">Parasitoid wasp</name>
    <dbReference type="NCBI Taxonomy" id="684658"/>
    <lineage>
        <taxon>Eukaryota</taxon>
        <taxon>Metazoa</taxon>
        <taxon>Ecdysozoa</taxon>
        <taxon>Arthropoda</taxon>
        <taxon>Hexapoda</taxon>
        <taxon>Insecta</taxon>
        <taxon>Pterygota</taxon>
        <taxon>Neoptera</taxon>
        <taxon>Endopterygota</taxon>
        <taxon>Hymenoptera</taxon>
        <taxon>Apocrita</taxon>
        <taxon>Ichneumonoidea</taxon>
        <taxon>Braconidae</taxon>
        <taxon>Aphidiinae</taxon>
        <taxon>Aphidius</taxon>
    </lineage>
</organism>
<keyword evidence="1" id="KW-0472">Membrane</keyword>
<dbReference type="Proteomes" id="UP000639338">
    <property type="component" value="Unassembled WGS sequence"/>
</dbReference>
<keyword evidence="1" id="KW-1133">Transmembrane helix</keyword>
<dbReference type="InterPro" id="IPR036179">
    <property type="entry name" value="Ig-like_dom_sf"/>
</dbReference>
<protein>
    <submittedName>
        <fullName evidence="2">Uncharacterized protein</fullName>
    </submittedName>
</protein>